<sequence>MVRYQPDRVNYKWSIDMQTRLLDNAGGHLNNSLFYAFYEHAVARFCADNGVAYGNTQYGRLILKSSTEYLAPVHGYPDPVTIGLGVRKLGRSSIDFEFGVFQGEGPAKAVGYATHVFMDKNAKKPCEIPAELRSALEETLISPTTPTSIAKL</sequence>
<keyword evidence="2" id="KW-0378">Hydrolase</keyword>
<dbReference type="CDD" id="cd00586">
    <property type="entry name" value="4HBT"/>
    <property type="match status" value="1"/>
</dbReference>
<dbReference type="Pfam" id="PF13279">
    <property type="entry name" value="4HBT_2"/>
    <property type="match status" value="1"/>
</dbReference>
<protein>
    <recommendedName>
        <fullName evidence="5">Thioesterase domain-containing protein</fullName>
    </recommendedName>
</protein>
<comment type="similarity">
    <text evidence="1">Belongs to the 4-hydroxybenzoyl-CoA thioesterase family.</text>
</comment>
<dbReference type="Gene3D" id="3.10.129.10">
    <property type="entry name" value="Hotdog Thioesterase"/>
    <property type="match status" value="1"/>
</dbReference>
<accession>A0A2T0FPN5</accession>
<dbReference type="OrthoDB" id="2420454at2759"/>
<evidence type="ECO:0008006" key="5">
    <source>
        <dbReference type="Google" id="ProtNLM"/>
    </source>
</evidence>
<dbReference type="PANTHER" id="PTHR31793">
    <property type="entry name" value="4-HYDROXYBENZOYL-COA THIOESTERASE FAMILY MEMBER"/>
    <property type="match status" value="1"/>
</dbReference>
<evidence type="ECO:0000313" key="4">
    <source>
        <dbReference type="Proteomes" id="UP000238350"/>
    </source>
</evidence>
<dbReference type="InterPro" id="IPR029069">
    <property type="entry name" value="HotDog_dom_sf"/>
</dbReference>
<dbReference type="STRING" id="45607.A0A2T0FPN5"/>
<organism evidence="3 4">
    <name type="scientific">Wickerhamiella sorbophila</name>
    <dbReference type="NCBI Taxonomy" id="45607"/>
    <lineage>
        <taxon>Eukaryota</taxon>
        <taxon>Fungi</taxon>
        <taxon>Dikarya</taxon>
        <taxon>Ascomycota</taxon>
        <taxon>Saccharomycotina</taxon>
        <taxon>Dipodascomycetes</taxon>
        <taxon>Dipodascales</taxon>
        <taxon>Trichomonascaceae</taxon>
        <taxon>Wickerhamiella</taxon>
    </lineage>
</organism>
<dbReference type="EMBL" id="NDIQ01000022">
    <property type="protein sequence ID" value="PRT56927.1"/>
    <property type="molecule type" value="Genomic_DNA"/>
</dbReference>
<evidence type="ECO:0000256" key="2">
    <source>
        <dbReference type="ARBA" id="ARBA00022801"/>
    </source>
</evidence>
<dbReference type="SUPFAM" id="SSF54637">
    <property type="entry name" value="Thioesterase/thiol ester dehydrase-isomerase"/>
    <property type="match status" value="1"/>
</dbReference>
<dbReference type="GO" id="GO:0047617">
    <property type="term" value="F:fatty acyl-CoA hydrolase activity"/>
    <property type="evidence" value="ECO:0007669"/>
    <property type="project" value="TreeGrafter"/>
</dbReference>
<gene>
    <name evidence="3" type="ORF">B9G98_04547</name>
</gene>
<dbReference type="GeneID" id="36518295"/>
<name>A0A2T0FPN5_9ASCO</name>
<dbReference type="InterPro" id="IPR050563">
    <property type="entry name" value="4-hydroxybenzoyl-CoA_TE"/>
</dbReference>
<dbReference type="PANTHER" id="PTHR31793:SF27">
    <property type="entry name" value="NOVEL THIOESTERASE SUPERFAMILY DOMAIN AND SAPOSIN A-TYPE DOMAIN CONTAINING PROTEIN (0610012H03RIK)"/>
    <property type="match status" value="1"/>
</dbReference>
<evidence type="ECO:0000313" key="3">
    <source>
        <dbReference type="EMBL" id="PRT56927.1"/>
    </source>
</evidence>
<dbReference type="Proteomes" id="UP000238350">
    <property type="component" value="Unassembled WGS sequence"/>
</dbReference>
<comment type="caution">
    <text evidence="3">The sequence shown here is derived from an EMBL/GenBank/DDBJ whole genome shotgun (WGS) entry which is preliminary data.</text>
</comment>
<reference evidence="3 4" key="1">
    <citation type="submission" date="2017-04" db="EMBL/GenBank/DDBJ databases">
        <title>Genome sequencing of [Candida] sorbophila.</title>
        <authorList>
            <person name="Ahn J.O."/>
        </authorList>
    </citation>
    <scope>NUCLEOTIDE SEQUENCE [LARGE SCALE GENOMIC DNA]</scope>
    <source>
        <strain evidence="3 4">DS02</strain>
    </source>
</reference>
<evidence type="ECO:0000256" key="1">
    <source>
        <dbReference type="ARBA" id="ARBA00005953"/>
    </source>
</evidence>
<proteinExistence type="inferred from homology"/>
<keyword evidence="4" id="KW-1185">Reference proteome</keyword>
<dbReference type="AlphaFoldDB" id="A0A2T0FPN5"/>
<dbReference type="RefSeq" id="XP_024666872.1">
    <property type="nucleotide sequence ID" value="XM_024811104.1"/>
</dbReference>